<protein>
    <submittedName>
        <fullName evidence="2">Uncharacterized protein</fullName>
    </submittedName>
</protein>
<evidence type="ECO:0000313" key="3">
    <source>
        <dbReference type="Proteomes" id="UP001590951"/>
    </source>
</evidence>
<feature type="region of interest" description="Disordered" evidence="1">
    <location>
        <begin position="342"/>
        <end position="374"/>
    </location>
</feature>
<organism evidence="2 3">
    <name type="scientific">Lepraria finkii</name>
    <dbReference type="NCBI Taxonomy" id="1340010"/>
    <lineage>
        <taxon>Eukaryota</taxon>
        <taxon>Fungi</taxon>
        <taxon>Dikarya</taxon>
        <taxon>Ascomycota</taxon>
        <taxon>Pezizomycotina</taxon>
        <taxon>Lecanoromycetes</taxon>
        <taxon>OSLEUM clade</taxon>
        <taxon>Lecanoromycetidae</taxon>
        <taxon>Lecanorales</taxon>
        <taxon>Lecanorineae</taxon>
        <taxon>Stereocaulaceae</taxon>
        <taxon>Lepraria</taxon>
    </lineage>
</organism>
<proteinExistence type="predicted"/>
<gene>
    <name evidence="2" type="ORF">ABVK25_001282</name>
</gene>
<sequence>MSQDIKECLRDEIIESFGATAAPNVSCEFRDGYYTISCPNSDDTSLFGFINIVREFIEVDCDKEPDMFEDVKVTRKKGTISESTPNMDDLAELATQPLRLTSGHVNNGHSSRPENGGLLIEHETVKRTWTPDQSGREIGSKISDNINQMSFPRVFSFPIVEGEPSFQLEMRALKDIGDRRCPTTLLPLNSPIFKSIQNALVVSMIRNGCRIPIQQKRIKGASNGAISPWKDHLFNSFRVDQGQELTPATAPNAALGDALATSTTTEWVAKTATAAEFVNPFQPDSVAEGQSDLSREPKATTTVAYEEPPEPILIQKPNTKRTRVAKGRGKAVLTKAGTVGANVFNDPTQATIPKSPASTRDPREGNDDSNKTFD</sequence>
<feature type="region of interest" description="Disordered" evidence="1">
    <location>
        <begin position="283"/>
        <end position="302"/>
    </location>
</feature>
<name>A0ABR4BL74_9LECA</name>
<accession>A0ABR4BL74</accession>
<evidence type="ECO:0000256" key="1">
    <source>
        <dbReference type="SAM" id="MobiDB-lite"/>
    </source>
</evidence>
<dbReference type="EMBL" id="JBHFEH010000002">
    <property type="protein sequence ID" value="KAL2058554.1"/>
    <property type="molecule type" value="Genomic_DNA"/>
</dbReference>
<feature type="compositionally biased region" description="Polar residues" evidence="1">
    <location>
        <begin position="345"/>
        <end position="358"/>
    </location>
</feature>
<feature type="compositionally biased region" description="Basic and acidic residues" evidence="1">
    <location>
        <begin position="360"/>
        <end position="374"/>
    </location>
</feature>
<reference evidence="2 3" key="1">
    <citation type="submission" date="2024-09" db="EMBL/GenBank/DDBJ databases">
        <title>Rethinking Asexuality: The Enigmatic Case of Functional Sexual Genes in Lepraria (Stereocaulaceae).</title>
        <authorList>
            <person name="Doellman M."/>
            <person name="Sun Y."/>
            <person name="Barcenas-Pena A."/>
            <person name="Lumbsch H.T."/>
            <person name="Grewe F."/>
        </authorList>
    </citation>
    <scope>NUCLEOTIDE SEQUENCE [LARGE SCALE GENOMIC DNA]</scope>
    <source>
        <strain evidence="2 3">Grewe 0041</strain>
    </source>
</reference>
<keyword evidence="3" id="KW-1185">Reference proteome</keyword>
<comment type="caution">
    <text evidence="2">The sequence shown here is derived from an EMBL/GenBank/DDBJ whole genome shotgun (WGS) entry which is preliminary data.</text>
</comment>
<evidence type="ECO:0000313" key="2">
    <source>
        <dbReference type="EMBL" id="KAL2058554.1"/>
    </source>
</evidence>
<dbReference type="Proteomes" id="UP001590951">
    <property type="component" value="Unassembled WGS sequence"/>
</dbReference>